<evidence type="ECO:0000256" key="1">
    <source>
        <dbReference type="SAM" id="Phobius"/>
    </source>
</evidence>
<keyword evidence="1" id="KW-1133">Transmembrane helix</keyword>
<comment type="caution">
    <text evidence="2">The sequence shown here is derived from an EMBL/GenBank/DDBJ whole genome shotgun (WGS) entry which is preliminary data.</text>
</comment>
<feature type="transmembrane region" description="Helical" evidence="1">
    <location>
        <begin position="29"/>
        <end position="47"/>
    </location>
</feature>
<feature type="transmembrane region" description="Helical" evidence="1">
    <location>
        <begin position="6"/>
        <end position="22"/>
    </location>
</feature>
<reference evidence="2 3" key="1">
    <citation type="submission" date="2017-05" db="EMBL/GenBank/DDBJ databases">
        <title>Functional genome analysis of Paenibacillus pasadenensis strain R16: insights on endophytic life style and antifungal activity.</title>
        <authorList>
            <person name="Passera A."/>
            <person name="Marcolungo L."/>
            <person name="Casati P."/>
            <person name="Brasca M."/>
            <person name="Quaglino F."/>
            <person name="Delledonne M."/>
        </authorList>
    </citation>
    <scope>NUCLEOTIDE SEQUENCE [LARGE SCALE GENOMIC DNA]</scope>
    <source>
        <strain evidence="2 3">R16</strain>
    </source>
</reference>
<evidence type="ECO:0000313" key="2">
    <source>
        <dbReference type="EMBL" id="PLT44267.1"/>
    </source>
</evidence>
<dbReference type="Proteomes" id="UP000234789">
    <property type="component" value="Unassembled WGS sequence"/>
</dbReference>
<keyword evidence="1" id="KW-0812">Transmembrane</keyword>
<gene>
    <name evidence="2" type="ORF">B8V81_2698</name>
</gene>
<dbReference type="RefSeq" id="WP_028600091.1">
    <property type="nucleotide sequence ID" value="NZ_BIMM01000036.1"/>
</dbReference>
<protein>
    <submittedName>
        <fullName evidence="2">Uncharacterized protein</fullName>
    </submittedName>
</protein>
<accession>A0A2N5N1Q1</accession>
<organism evidence="2 3">
    <name type="scientific">Paenibacillus pasadenensis</name>
    <dbReference type="NCBI Taxonomy" id="217090"/>
    <lineage>
        <taxon>Bacteria</taxon>
        <taxon>Bacillati</taxon>
        <taxon>Bacillota</taxon>
        <taxon>Bacilli</taxon>
        <taxon>Bacillales</taxon>
        <taxon>Paenibacillaceae</taxon>
        <taxon>Paenibacillus</taxon>
    </lineage>
</organism>
<dbReference type="EMBL" id="NFEZ01000004">
    <property type="protein sequence ID" value="PLT44267.1"/>
    <property type="molecule type" value="Genomic_DNA"/>
</dbReference>
<dbReference type="AlphaFoldDB" id="A0A2N5N1Q1"/>
<feature type="transmembrane region" description="Helical" evidence="1">
    <location>
        <begin position="75"/>
        <end position="93"/>
    </location>
</feature>
<proteinExistence type="predicted"/>
<keyword evidence="1" id="KW-0472">Membrane</keyword>
<sequence length="101" mass="11060">MAFLYGLMFIFSMLILAYAILSHPRKGEAALFALLQLLLLNSVYSVYKMMALKGSTESDSYLVLFRTDSSGAENAALFSFAAALLTLAAYMAARTSRANQE</sequence>
<name>A0A2N5N1Q1_9BACL</name>
<keyword evidence="3" id="KW-1185">Reference proteome</keyword>
<evidence type="ECO:0000313" key="3">
    <source>
        <dbReference type="Proteomes" id="UP000234789"/>
    </source>
</evidence>